<name>A0A8S4EPW8_PLUXY</name>
<sequence length="159" mass="16429">MSKFTIILCALAVCAYDSEGAATAATAATPATAATAATPATAATAATPATAATAAPVAKRETNIKDAFPSLSKIQSPEEIFKALNIPTFKPFPFLTENEIMNLKPKDGETVQAKSFSETKKVVFENGKKVVDEDAISAVTNDNGNVTSIKSEVDADADA</sequence>
<protein>
    <submittedName>
        <fullName evidence="2">(diamondback moth) hypothetical protein</fullName>
    </submittedName>
</protein>
<proteinExistence type="predicted"/>
<dbReference type="AlphaFoldDB" id="A0A8S4EPW8"/>
<reference evidence="2" key="1">
    <citation type="submission" date="2020-11" db="EMBL/GenBank/DDBJ databases">
        <authorList>
            <person name="Whiteford S."/>
        </authorList>
    </citation>
    <scope>NUCLEOTIDE SEQUENCE</scope>
</reference>
<comment type="caution">
    <text evidence="2">The sequence shown here is derived from an EMBL/GenBank/DDBJ whole genome shotgun (WGS) entry which is preliminary data.</text>
</comment>
<evidence type="ECO:0000256" key="1">
    <source>
        <dbReference type="SAM" id="SignalP"/>
    </source>
</evidence>
<keyword evidence="1" id="KW-0732">Signal</keyword>
<dbReference type="Proteomes" id="UP000653454">
    <property type="component" value="Unassembled WGS sequence"/>
</dbReference>
<organism evidence="2 3">
    <name type="scientific">Plutella xylostella</name>
    <name type="common">Diamondback moth</name>
    <name type="synonym">Plutella maculipennis</name>
    <dbReference type="NCBI Taxonomy" id="51655"/>
    <lineage>
        <taxon>Eukaryota</taxon>
        <taxon>Metazoa</taxon>
        <taxon>Ecdysozoa</taxon>
        <taxon>Arthropoda</taxon>
        <taxon>Hexapoda</taxon>
        <taxon>Insecta</taxon>
        <taxon>Pterygota</taxon>
        <taxon>Neoptera</taxon>
        <taxon>Endopterygota</taxon>
        <taxon>Lepidoptera</taxon>
        <taxon>Glossata</taxon>
        <taxon>Ditrysia</taxon>
        <taxon>Yponomeutoidea</taxon>
        <taxon>Plutellidae</taxon>
        <taxon>Plutella</taxon>
    </lineage>
</organism>
<gene>
    <name evidence="2" type="ORF">PLXY2_LOCUS6447</name>
</gene>
<keyword evidence="3" id="KW-1185">Reference proteome</keyword>
<evidence type="ECO:0000313" key="3">
    <source>
        <dbReference type="Proteomes" id="UP000653454"/>
    </source>
</evidence>
<accession>A0A8S4EPW8</accession>
<evidence type="ECO:0000313" key="2">
    <source>
        <dbReference type="EMBL" id="CAG9117805.1"/>
    </source>
</evidence>
<feature type="signal peptide" evidence="1">
    <location>
        <begin position="1"/>
        <end position="20"/>
    </location>
</feature>
<dbReference type="EMBL" id="CAJHNJ030000020">
    <property type="protein sequence ID" value="CAG9117805.1"/>
    <property type="molecule type" value="Genomic_DNA"/>
</dbReference>
<feature type="chain" id="PRO_5035851163" evidence="1">
    <location>
        <begin position="21"/>
        <end position="159"/>
    </location>
</feature>